<dbReference type="GO" id="GO:0046872">
    <property type="term" value="F:metal ion binding"/>
    <property type="evidence" value="ECO:0007669"/>
    <property type="project" value="UniProtKB-KW"/>
</dbReference>
<dbReference type="FunFam" id="1.10.1300.10:FF:000004">
    <property type="entry name" value="Phosphodiesterase"/>
    <property type="match status" value="1"/>
</dbReference>
<evidence type="ECO:0000256" key="9">
    <source>
        <dbReference type="RuleBase" id="RU363067"/>
    </source>
</evidence>
<evidence type="ECO:0000313" key="13">
    <source>
        <dbReference type="Proteomes" id="UP000827092"/>
    </source>
</evidence>
<feature type="domain" description="PDEase" evidence="11">
    <location>
        <begin position="209"/>
        <end position="531"/>
    </location>
</feature>
<dbReference type="Gene3D" id="1.10.1300.10">
    <property type="entry name" value="3'5'-cyclic nucleotide phosphodiesterase, catalytic domain"/>
    <property type="match status" value="1"/>
</dbReference>
<evidence type="ECO:0000256" key="5">
    <source>
        <dbReference type="ARBA" id="ARBA00061458"/>
    </source>
</evidence>
<dbReference type="PROSITE" id="PS51845">
    <property type="entry name" value="PDEASE_I_2"/>
    <property type="match status" value="1"/>
</dbReference>
<dbReference type="GO" id="GO:0004115">
    <property type="term" value="F:3',5'-cyclic-AMP phosphodiesterase activity"/>
    <property type="evidence" value="ECO:0007669"/>
    <property type="project" value="UniProtKB-EC"/>
</dbReference>
<keyword evidence="3 8" id="KW-0479">Metal-binding</keyword>
<feature type="binding site" evidence="7">
    <location>
        <position position="435"/>
    </location>
    <ligand>
        <name>AMP</name>
        <dbReference type="ChEBI" id="CHEBI:456215"/>
    </ligand>
</feature>
<feature type="binding site" evidence="8">
    <location>
        <position position="435"/>
    </location>
    <ligand>
        <name>Zn(2+)</name>
        <dbReference type="ChEBI" id="CHEBI:29105"/>
        <label>1</label>
    </ligand>
</feature>
<evidence type="ECO:0000256" key="2">
    <source>
        <dbReference type="ARBA" id="ARBA00004703"/>
    </source>
</evidence>
<feature type="binding site" evidence="8">
    <location>
        <position position="326"/>
    </location>
    <ligand>
        <name>Zn(2+)</name>
        <dbReference type="ChEBI" id="CHEBI:29105"/>
        <label>1</label>
    </ligand>
</feature>
<evidence type="ECO:0000256" key="8">
    <source>
        <dbReference type="PIRSR" id="PIRSR623088-3"/>
    </source>
</evidence>
<comment type="catalytic activity">
    <reaction evidence="1">
        <text>3',5'-cyclic AMP + H2O = AMP + H(+)</text>
        <dbReference type="Rhea" id="RHEA:25277"/>
        <dbReference type="ChEBI" id="CHEBI:15377"/>
        <dbReference type="ChEBI" id="CHEBI:15378"/>
        <dbReference type="ChEBI" id="CHEBI:58165"/>
        <dbReference type="ChEBI" id="CHEBI:456215"/>
        <dbReference type="EC" id="3.1.4.53"/>
    </reaction>
</comment>
<comment type="similarity">
    <text evidence="5">Belongs to the cyclic nucleotide phosphodiesterase family. PDE7 subfamily.</text>
</comment>
<feature type="binding site" evidence="7">
    <location>
        <begin position="285"/>
        <end position="289"/>
    </location>
    <ligand>
        <name>AMP</name>
        <dbReference type="ChEBI" id="CHEBI:456215"/>
    </ligand>
</feature>
<feature type="region of interest" description="Disordered" evidence="10">
    <location>
        <begin position="1"/>
        <end position="36"/>
    </location>
</feature>
<comment type="cofactor">
    <cofactor evidence="9">
        <name>a divalent metal cation</name>
        <dbReference type="ChEBI" id="CHEBI:60240"/>
    </cofactor>
    <text evidence="9">Binds 2 divalent metal cations per subunit. Site 1 may preferentially bind zinc ions, while site 2 has a preference for magnesium and/or manganese ions.</text>
</comment>
<feature type="compositionally biased region" description="Polar residues" evidence="10">
    <location>
        <begin position="1018"/>
        <end position="1029"/>
    </location>
</feature>
<proteinExistence type="inferred from homology"/>
<sequence length="1231" mass="138102">MRFPCNSEPPNSQPIWRFSPTQPPPRHPGNPARPLSALTGEKLKLPSRLLSLAIEPRPLIDGSRLSARVPADLLGRVPSDCGAAAALESHFSRRFPSTDGLDARFLKRFQMIPYSACVCRGADRRRWTLLTAQEGTSLTIGNEESFCISYPGEDEKSLSSAFSTSEICMLEAVKKADRCLVTCAEQEVRLAGRRSRQPVITRILDLSLLDDTYSGITKILLSKCNNWAFNTFNLDVSTGGRSLSYLLVHLFQEYGFVQHFKLDIVKVWHCFNLMEAAYHRHNPYHNSVHAADVTQAMHCFLQENKFATYLTPLEAMSAVIAAVAHDLDHPGVTQAFLVATSNHLVNLYHNSSVLENHHWRTAISCLSESGIFNHLDKEVWSDIQMKIRSLILATDITRQKEFLARFKDYLSTESLDMEQTQYRHFALQIALKCADLCNPCRPWAISQRWSYQVCQEFYRQGAYERQLKLPVTPTFDCSRTKVAKIQTDFFQFVVSPLFETWDNFLNTPLSNKLLINLQHNFAQWQQRMITVQQAVITESKIPEITIDSSLDSSKANQLSEKNIAGKESLLTVDSDVLLKQHRSKSDSSFTPGLLSPKIHMETYSTEELHPSTTLLSLSSITNTVQLRQVYATTKVESHLICPTLFQPSTNVVFKEKTEELSLPITKQCEESCSNETNENNSDNNVVAQCSVNVSCPDGCGTPTTPEKSPTLHVHSTKQRSQSLINDSDELKHCSRILQHRRASDFDFYMYNNVYGASGSTSPVSDKGELFELQHSREKYFTSISTSTDNISNRSPSIDSKARNSFCLPNICSNKECLKGTCVCRTDSDNKTPSWCWHISRSFSAERPVKPTHDFDSPLPSGHGSSSSLNYNGHNRRRGSAPVTYSLNKDSSTGRISSVEDLQCKDSQKEGSEICGSSGRRWSIPVAISVVSSNTGHVRDRTFCPLFGSVRSMRGGLFYQLRFQETQSSIRHSEKSGPTLFNTRRRSFGLLEPLLAATTMDEEHYSQQNCSTVKSFQTSQFSNNDTNDCSNETRDKSVASSDPFLTITSQQRSSQRRGSLPTDLYSSGEMNFPLKESSEVTNQPRILLEQTRRHGAPADLLSVLIGPSGMLNTMHGIINSQRISEGPCNIAQGSSRRRSGGLEMLSGIWRPRTSDIYIGIGMASKWNLRCQLLEAWSSWRMEENKLNPQATTSTTSVIDPHLKYLQRRGSVPLNMSLLSMKPETAFSSGQDD</sequence>
<evidence type="ECO:0000256" key="1">
    <source>
        <dbReference type="ARBA" id="ARBA00000621"/>
    </source>
</evidence>
<dbReference type="EC" id="3.1.4.-" evidence="9"/>
<comment type="caution">
    <text evidence="12">The sequence shown here is derived from an EMBL/GenBank/DDBJ whole genome shotgun (WGS) entry which is preliminary data.</text>
</comment>
<name>A0AAV6W032_9ARAC</name>
<protein>
    <recommendedName>
        <fullName evidence="9">Phosphodiesterase</fullName>
        <ecNumber evidence="9">3.1.4.-</ecNumber>
    </recommendedName>
</protein>
<accession>A0AAV6W032</accession>
<dbReference type="PANTHER" id="PTHR11347">
    <property type="entry name" value="CYCLIC NUCLEOTIDE PHOSPHODIESTERASE"/>
    <property type="match status" value="1"/>
</dbReference>
<organism evidence="12 13">
    <name type="scientific">Oedothorax gibbosus</name>
    <dbReference type="NCBI Taxonomy" id="931172"/>
    <lineage>
        <taxon>Eukaryota</taxon>
        <taxon>Metazoa</taxon>
        <taxon>Ecdysozoa</taxon>
        <taxon>Arthropoda</taxon>
        <taxon>Chelicerata</taxon>
        <taxon>Arachnida</taxon>
        <taxon>Araneae</taxon>
        <taxon>Araneomorphae</taxon>
        <taxon>Entelegynae</taxon>
        <taxon>Araneoidea</taxon>
        <taxon>Linyphiidae</taxon>
        <taxon>Erigoninae</taxon>
        <taxon>Oedothorax</taxon>
    </lineage>
</organism>
<evidence type="ECO:0000313" key="12">
    <source>
        <dbReference type="EMBL" id="KAG8202030.1"/>
    </source>
</evidence>
<evidence type="ECO:0000259" key="11">
    <source>
        <dbReference type="PROSITE" id="PS51845"/>
    </source>
</evidence>
<evidence type="ECO:0000256" key="4">
    <source>
        <dbReference type="ARBA" id="ARBA00022801"/>
    </source>
</evidence>
<keyword evidence="4 9" id="KW-0378">Hydrolase</keyword>
<dbReference type="PRINTS" id="PR00387">
    <property type="entry name" value="PDIESTERASE1"/>
</dbReference>
<feature type="binding site" evidence="7">
    <location>
        <position position="326"/>
    </location>
    <ligand>
        <name>AMP</name>
        <dbReference type="ChEBI" id="CHEBI:456215"/>
    </ligand>
</feature>
<gene>
    <name evidence="12" type="ORF">JTE90_010401</name>
</gene>
<dbReference type="Proteomes" id="UP000827092">
    <property type="component" value="Unassembled WGS sequence"/>
</dbReference>
<comment type="pathway">
    <text evidence="2">Purine metabolism; 3',5'-cyclic AMP degradation; AMP from 3',5'-cyclic AMP: step 1/1.</text>
</comment>
<dbReference type="CDD" id="cd00077">
    <property type="entry name" value="HDc"/>
    <property type="match status" value="1"/>
</dbReference>
<dbReference type="InterPro" id="IPR023174">
    <property type="entry name" value="PDEase_CS"/>
</dbReference>
<feature type="region of interest" description="Disordered" evidence="10">
    <location>
        <begin position="701"/>
        <end position="721"/>
    </location>
</feature>
<feature type="active site" description="Proton donor" evidence="6">
    <location>
        <position position="285"/>
    </location>
</feature>
<dbReference type="AlphaFoldDB" id="A0AAV6W032"/>
<dbReference type="PROSITE" id="PS00126">
    <property type="entry name" value="PDEASE_I_1"/>
    <property type="match status" value="1"/>
</dbReference>
<feature type="binding site" evidence="7">
    <location>
        <position position="486"/>
    </location>
    <ligand>
        <name>AMP</name>
        <dbReference type="ChEBI" id="CHEBI:456215"/>
    </ligand>
</feature>
<feature type="compositionally biased region" description="Polar residues" evidence="10">
    <location>
        <begin position="882"/>
        <end position="893"/>
    </location>
</feature>
<feature type="binding site" evidence="8">
    <location>
        <position position="325"/>
    </location>
    <ligand>
        <name>Zn(2+)</name>
        <dbReference type="ChEBI" id="CHEBI:29105"/>
        <label>1</label>
    </ligand>
</feature>
<evidence type="ECO:0000256" key="3">
    <source>
        <dbReference type="ARBA" id="ARBA00022723"/>
    </source>
</evidence>
<dbReference type="SMART" id="SM00471">
    <property type="entry name" value="HDc"/>
    <property type="match status" value="1"/>
</dbReference>
<dbReference type="InterPro" id="IPR036971">
    <property type="entry name" value="PDEase_catalytic_dom_sf"/>
</dbReference>
<dbReference type="EMBL" id="JAFNEN010000001">
    <property type="protein sequence ID" value="KAG8202030.1"/>
    <property type="molecule type" value="Genomic_DNA"/>
</dbReference>
<feature type="binding site" evidence="8">
    <location>
        <position position="326"/>
    </location>
    <ligand>
        <name>Zn(2+)</name>
        <dbReference type="ChEBI" id="CHEBI:29105"/>
        <label>2</label>
    </ligand>
</feature>
<evidence type="ECO:0000256" key="7">
    <source>
        <dbReference type="PIRSR" id="PIRSR623088-2"/>
    </source>
</evidence>
<dbReference type="InterPro" id="IPR023088">
    <property type="entry name" value="PDEase"/>
</dbReference>
<keyword evidence="13" id="KW-1185">Reference proteome</keyword>
<evidence type="ECO:0000256" key="6">
    <source>
        <dbReference type="PIRSR" id="PIRSR623088-1"/>
    </source>
</evidence>
<dbReference type="SUPFAM" id="SSF109604">
    <property type="entry name" value="HD-domain/PDEase-like"/>
    <property type="match status" value="1"/>
</dbReference>
<dbReference type="InterPro" id="IPR003607">
    <property type="entry name" value="HD/PDEase_dom"/>
</dbReference>
<dbReference type="InterPro" id="IPR002073">
    <property type="entry name" value="PDEase_catalytic_dom"/>
</dbReference>
<feature type="binding site" evidence="8">
    <location>
        <position position="289"/>
    </location>
    <ligand>
        <name>Zn(2+)</name>
        <dbReference type="ChEBI" id="CHEBI:29105"/>
        <label>1</label>
    </ligand>
</feature>
<evidence type="ECO:0000256" key="10">
    <source>
        <dbReference type="SAM" id="MobiDB-lite"/>
    </source>
</evidence>
<dbReference type="Pfam" id="PF00233">
    <property type="entry name" value="PDEase_I"/>
    <property type="match status" value="1"/>
</dbReference>
<feature type="region of interest" description="Disordered" evidence="10">
    <location>
        <begin position="847"/>
        <end position="893"/>
    </location>
</feature>
<feature type="compositionally biased region" description="Low complexity" evidence="10">
    <location>
        <begin position="856"/>
        <end position="872"/>
    </location>
</feature>
<feature type="region of interest" description="Disordered" evidence="10">
    <location>
        <begin position="1018"/>
        <end position="1067"/>
    </location>
</feature>
<dbReference type="GO" id="GO:0007165">
    <property type="term" value="P:signal transduction"/>
    <property type="evidence" value="ECO:0007669"/>
    <property type="project" value="InterPro"/>
</dbReference>
<reference evidence="12 13" key="1">
    <citation type="journal article" date="2022" name="Nat. Ecol. Evol.">
        <title>A masculinizing supergene underlies an exaggerated male reproductive morph in a spider.</title>
        <authorList>
            <person name="Hendrickx F."/>
            <person name="De Corte Z."/>
            <person name="Sonet G."/>
            <person name="Van Belleghem S.M."/>
            <person name="Kostlbacher S."/>
            <person name="Vangestel C."/>
        </authorList>
    </citation>
    <scope>NUCLEOTIDE SEQUENCE [LARGE SCALE GENOMIC DNA]</scope>
    <source>
        <strain evidence="12">W744_W776</strain>
    </source>
</reference>